<dbReference type="InterPro" id="IPR007899">
    <property type="entry name" value="CHAD_dom"/>
</dbReference>
<dbReference type="PANTHER" id="PTHR39339:SF1">
    <property type="entry name" value="CHAD DOMAIN-CONTAINING PROTEIN"/>
    <property type="match status" value="1"/>
</dbReference>
<dbReference type="PANTHER" id="PTHR39339">
    <property type="entry name" value="SLR1444 PROTEIN"/>
    <property type="match status" value="1"/>
</dbReference>
<name>R9GUL3_9SPHI</name>
<evidence type="ECO:0000313" key="3">
    <source>
        <dbReference type="Proteomes" id="UP000014174"/>
    </source>
</evidence>
<dbReference type="AlphaFoldDB" id="R9GUL3"/>
<accession>R9GUL3</accession>
<dbReference type="RefSeq" id="WP_016194663.1">
    <property type="nucleotide sequence ID" value="NZ_AQPN01000051.1"/>
</dbReference>
<evidence type="ECO:0000313" key="2">
    <source>
        <dbReference type="EMBL" id="EOR95421.1"/>
    </source>
</evidence>
<organism evidence="2 3">
    <name type="scientific">Arcticibacter svalbardensis MN12-7</name>
    <dbReference type="NCBI Taxonomy" id="1150600"/>
    <lineage>
        <taxon>Bacteria</taxon>
        <taxon>Pseudomonadati</taxon>
        <taxon>Bacteroidota</taxon>
        <taxon>Sphingobacteriia</taxon>
        <taxon>Sphingobacteriales</taxon>
        <taxon>Sphingobacteriaceae</taxon>
        <taxon>Arcticibacter</taxon>
    </lineage>
</organism>
<feature type="domain" description="CHAD" evidence="1">
    <location>
        <begin position="10"/>
        <end position="214"/>
    </location>
</feature>
<keyword evidence="3" id="KW-1185">Reference proteome</keyword>
<dbReference type="OrthoDB" id="773317at2"/>
<dbReference type="Pfam" id="PF05235">
    <property type="entry name" value="CHAD"/>
    <property type="match status" value="1"/>
</dbReference>
<gene>
    <name evidence="2" type="ORF">ADIARSV_1422</name>
</gene>
<reference evidence="2 3" key="1">
    <citation type="journal article" date="2013" name="Genome Announc.">
        <title>Draft Genome Sequence of Arcticibacter svalbardensis Strain MN12-7T, a Member of the Family Sphingobacteriaceae Isolated from an Arctic Soil Sample.</title>
        <authorList>
            <person name="Shivaji S."/>
            <person name="Ara S."/>
            <person name="Prasad S."/>
            <person name="Manasa B.P."/>
            <person name="Begum Z."/>
            <person name="Singh A."/>
            <person name="Kumar Pinnaka A."/>
        </authorList>
    </citation>
    <scope>NUCLEOTIDE SEQUENCE [LARGE SCALE GENOMIC DNA]</scope>
    <source>
        <strain evidence="2 3">MN12-7</strain>
    </source>
</reference>
<dbReference type="InterPro" id="IPR038186">
    <property type="entry name" value="CHAD_dom_sf"/>
</dbReference>
<dbReference type="STRING" id="1150600.ADIARSV_1422"/>
<evidence type="ECO:0000259" key="1">
    <source>
        <dbReference type="Pfam" id="PF05235"/>
    </source>
</evidence>
<dbReference type="Proteomes" id="UP000014174">
    <property type="component" value="Unassembled WGS sequence"/>
</dbReference>
<protein>
    <recommendedName>
        <fullName evidence="1">CHAD domain-containing protein</fullName>
    </recommendedName>
</protein>
<dbReference type="Gene3D" id="1.40.20.10">
    <property type="entry name" value="CHAD domain"/>
    <property type="match status" value="1"/>
</dbReference>
<proteinExistence type="predicted"/>
<comment type="caution">
    <text evidence="2">The sequence shown here is derived from an EMBL/GenBank/DDBJ whole genome shotgun (WGS) entry which is preliminary data.</text>
</comment>
<dbReference type="eggNOG" id="ENOG50338X2">
    <property type="taxonomic scope" value="Bacteria"/>
</dbReference>
<dbReference type="EMBL" id="AQPN01000051">
    <property type="protein sequence ID" value="EOR95421.1"/>
    <property type="molecule type" value="Genomic_DNA"/>
</dbReference>
<sequence>MKKKVEWHYLKHEWTKLKAHLKSFDHEGKQDSLHRFRIQVKKVRAFLVMVDLEKKTAQLEKQLKPVRQIFKEAGEIRNAYLNLEMVKDHQIGISPFIRRQRHLMKISAAKLRSASNKHVKRLRKTRKSLKKKLPHLSNQHIVMYYKQQLEDIALCLEILPSDETLHACRKQLKMLIYNYALVKPVLNLNLNEDYLEQVQITIGDWHDKQIAIDLFSAEEVGDAGVVAVLKKERTKLKRKITLLIKNFYMRATIVKENRWNKPIRL</sequence>